<dbReference type="Pfam" id="PF00293">
    <property type="entry name" value="NUDIX"/>
    <property type="match status" value="1"/>
</dbReference>
<evidence type="ECO:0000256" key="4">
    <source>
        <dbReference type="ARBA" id="ARBA00022801"/>
    </source>
</evidence>
<evidence type="ECO:0000256" key="1">
    <source>
        <dbReference type="ARBA" id="ARBA00001936"/>
    </source>
</evidence>
<comment type="cofactor">
    <cofactor evidence="2">
        <name>Mg(2+)</name>
        <dbReference type="ChEBI" id="CHEBI:18420"/>
    </cofactor>
</comment>
<evidence type="ECO:0000256" key="2">
    <source>
        <dbReference type="ARBA" id="ARBA00001946"/>
    </source>
</evidence>
<keyword evidence="5" id="KW-0460">Magnesium</keyword>
<dbReference type="InterPro" id="IPR045121">
    <property type="entry name" value="CoAse"/>
</dbReference>
<organism evidence="9 10">
    <name type="scientific">Micromonospora pisi</name>
    <dbReference type="NCBI Taxonomy" id="589240"/>
    <lineage>
        <taxon>Bacteria</taxon>
        <taxon>Bacillati</taxon>
        <taxon>Actinomycetota</taxon>
        <taxon>Actinomycetes</taxon>
        <taxon>Micromonosporales</taxon>
        <taxon>Micromonosporaceae</taxon>
        <taxon>Micromonospora</taxon>
    </lineage>
</organism>
<protein>
    <submittedName>
        <fullName evidence="9">NUDIX domain-containing protein</fullName>
    </submittedName>
</protein>
<dbReference type="PROSITE" id="PS51462">
    <property type="entry name" value="NUDIX"/>
    <property type="match status" value="1"/>
</dbReference>
<dbReference type="CDD" id="cd03426">
    <property type="entry name" value="NUDIX_CoAse_Nudt7"/>
    <property type="match status" value="1"/>
</dbReference>
<feature type="domain" description="Nudix hydrolase" evidence="8">
    <location>
        <begin position="34"/>
        <end position="174"/>
    </location>
</feature>
<evidence type="ECO:0000256" key="3">
    <source>
        <dbReference type="ARBA" id="ARBA00022723"/>
    </source>
</evidence>
<dbReference type="OrthoDB" id="9802805at2"/>
<dbReference type="RefSeq" id="WP_121158007.1">
    <property type="nucleotide sequence ID" value="NZ_RBKT01000001.1"/>
</dbReference>
<keyword evidence="4" id="KW-0378">Hydrolase</keyword>
<dbReference type="Proteomes" id="UP000277671">
    <property type="component" value="Unassembled WGS sequence"/>
</dbReference>
<dbReference type="InterPro" id="IPR015797">
    <property type="entry name" value="NUDIX_hydrolase-like_dom_sf"/>
</dbReference>
<comment type="caution">
    <text evidence="9">The sequence shown here is derived from an EMBL/GenBank/DDBJ whole genome shotgun (WGS) entry which is preliminary data.</text>
</comment>
<accession>A0A495JKK7</accession>
<feature type="region of interest" description="Disordered" evidence="7">
    <location>
        <begin position="217"/>
        <end position="241"/>
    </location>
</feature>
<evidence type="ECO:0000259" key="8">
    <source>
        <dbReference type="PROSITE" id="PS51462"/>
    </source>
</evidence>
<evidence type="ECO:0000256" key="5">
    <source>
        <dbReference type="ARBA" id="ARBA00022842"/>
    </source>
</evidence>
<name>A0A495JKK7_9ACTN</name>
<dbReference type="GO" id="GO:0046872">
    <property type="term" value="F:metal ion binding"/>
    <property type="evidence" value="ECO:0007669"/>
    <property type="project" value="UniProtKB-KW"/>
</dbReference>
<comment type="cofactor">
    <cofactor evidence="1">
        <name>Mn(2+)</name>
        <dbReference type="ChEBI" id="CHEBI:29035"/>
    </cofactor>
</comment>
<evidence type="ECO:0000256" key="7">
    <source>
        <dbReference type="SAM" id="MobiDB-lite"/>
    </source>
</evidence>
<sequence length="241" mass="25601">MSPELPPWCEPLVSRVRTARTEDFTRLRTPSTGGRASAVLVLIGEDPAYGPDVLMLQRAATMRTHAGQPAFPGGAADPDDTGPVATALREAEEEVGLDRTSVTVLAQLPPLWIPVSEFVVTPVLAWWHAPHPVHARQPAEVAHVARLPVAELVDPANRVRVRHPSGWIGPAFQVRGMLVWGFTAGVLTALLGMAGWDRPWSQERIVELPPVGATPAPYAGNGSAGELAEPGTASGSILPGR</sequence>
<evidence type="ECO:0000256" key="6">
    <source>
        <dbReference type="ARBA" id="ARBA00023211"/>
    </source>
</evidence>
<dbReference type="PANTHER" id="PTHR12992">
    <property type="entry name" value="NUDIX HYDROLASE"/>
    <property type="match status" value="1"/>
</dbReference>
<gene>
    <name evidence="9" type="ORF">BDK92_3945</name>
</gene>
<evidence type="ECO:0000313" key="9">
    <source>
        <dbReference type="EMBL" id="RKR89590.1"/>
    </source>
</evidence>
<dbReference type="PANTHER" id="PTHR12992:SF11">
    <property type="entry name" value="MITOCHONDRIAL COENZYME A DIPHOSPHATASE NUDT8"/>
    <property type="match status" value="1"/>
</dbReference>
<dbReference type="Gene3D" id="3.90.79.10">
    <property type="entry name" value="Nucleoside Triphosphate Pyrophosphohydrolase"/>
    <property type="match status" value="1"/>
</dbReference>
<dbReference type="GO" id="GO:0010945">
    <property type="term" value="F:coenzyme A diphosphatase activity"/>
    <property type="evidence" value="ECO:0007669"/>
    <property type="project" value="InterPro"/>
</dbReference>
<evidence type="ECO:0000313" key="10">
    <source>
        <dbReference type="Proteomes" id="UP000277671"/>
    </source>
</evidence>
<dbReference type="SUPFAM" id="SSF55811">
    <property type="entry name" value="Nudix"/>
    <property type="match status" value="1"/>
</dbReference>
<keyword evidence="10" id="KW-1185">Reference proteome</keyword>
<dbReference type="AlphaFoldDB" id="A0A495JKK7"/>
<dbReference type="EMBL" id="RBKT01000001">
    <property type="protein sequence ID" value="RKR89590.1"/>
    <property type="molecule type" value="Genomic_DNA"/>
</dbReference>
<proteinExistence type="predicted"/>
<keyword evidence="3" id="KW-0479">Metal-binding</keyword>
<keyword evidence="6" id="KW-0464">Manganese</keyword>
<dbReference type="InterPro" id="IPR000086">
    <property type="entry name" value="NUDIX_hydrolase_dom"/>
</dbReference>
<reference evidence="9 10" key="1">
    <citation type="submission" date="2018-10" db="EMBL/GenBank/DDBJ databases">
        <title>Sequencing the genomes of 1000 actinobacteria strains.</title>
        <authorList>
            <person name="Klenk H.-P."/>
        </authorList>
    </citation>
    <scope>NUCLEOTIDE SEQUENCE [LARGE SCALE GENOMIC DNA]</scope>
    <source>
        <strain evidence="9 10">DSM 45175</strain>
    </source>
</reference>